<evidence type="ECO:0000313" key="1">
    <source>
        <dbReference type="EMBL" id="ARE64951.1"/>
    </source>
</evidence>
<dbReference type="Proteomes" id="UP000092574">
    <property type="component" value="Chromosome"/>
</dbReference>
<keyword evidence="2" id="KW-1185">Reference proteome</keyword>
<dbReference type="OrthoDB" id="9816557at2"/>
<name>A0A1V0QEX7_9FIRM</name>
<dbReference type="AlphaFoldDB" id="A0A1V0QEX7"/>
<gene>
    <name evidence="1" type="ORF">A4V09_24450</name>
</gene>
<sequence length="46" mass="5058">MDNSLKTSAGVMKNGWSFWVCDGAVAGTTSQARRIETIQVQNRLTQ</sequence>
<dbReference type="KEGG" id="byl:A4V09_24450"/>
<evidence type="ECO:0000313" key="2">
    <source>
        <dbReference type="Proteomes" id="UP000092574"/>
    </source>
</evidence>
<dbReference type="EMBL" id="CP015405">
    <property type="protein sequence ID" value="ARE64951.1"/>
    <property type="molecule type" value="Genomic_DNA"/>
</dbReference>
<reference evidence="1" key="1">
    <citation type="submission" date="2017-04" db="EMBL/GenBank/DDBJ databases">
        <title>Complete Genome Sequences of Twelve Strains of a Stable Defined Moderately Diverse Mouse Microbiota 2 (sDMDMm2).</title>
        <authorList>
            <person name="Uchimura Y."/>
            <person name="Wyss M."/>
            <person name="Brugiroux S."/>
            <person name="Limenitakis J.P."/>
            <person name="Stecher B."/>
            <person name="McCoy K.D."/>
            <person name="Macpherson A.J."/>
        </authorList>
    </citation>
    <scope>NUCLEOTIDE SEQUENCE</scope>
    <source>
        <strain evidence="1">YL58</strain>
    </source>
</reference>
<protein>
    <submittedName>
        <fullName evidence="1">Uncharacterized protein</fullName>
    </submittedName>
</protein>
<dbReference type="STRING" id="1796616.A4V09_24450"/>
<organism evidence="1 2">
    <name type="scientific">Blautia pseudococcoides</name>
    <dbReference type="NCBI Taxonomy" id="1796616"/>
    <lineage>
        <taxon>Bacteria</taxon>
        <taxon>Bacillati</taxon>
        <taxon>Bacillota</taxon>
        <taxon>Clostridia</taxon>
        <taxon>Lachnospirales</taxon>
        <taxon>Lachnospiraceae</taxon>
        <taxon>Blautia</taxon>
    </lineage>
</organism>
<dbReference type="Pfam" id="PF07538">
    <property type="entry name" value="ChW"/>
    <property type="match status" value="1"/>
</dbReference>
<accession>A0A1V0QEX7</accession>
<proteinExistence type="predicted"/>
<dbReference type="RefSeq" id="WP_084043756.1">
    <property type="nucleotide sequence ID" value="NZ_CP053228.1"/>
</dbReference>
<dbReference type="InterPro" id="IPR006637">
    <property type="entry name" value="ChW"/>
</dbReference>